<dbReference type="VEuPathDB" id="FungiDB:Z519_12328"/>
<dbReference type="GeneID" id="27705256"/>
<organism evidence="1 2">
    <name type="scientific">Cladophialophora bantiana (strain ATCC 10958 / CBS 173.52 / CDC B-1940 / NIH 8579)</name>
    <name type="common">Xylohypha bantiana</name>
    <dbReference type="NCBI Taxonomy" id="1442370"/>
    <lineage>
        <taxon>Eukaryota</taxon>
        <taxon>Fungi</taxon>
        <taxon>Dikarya</taxon>
        <taxon>Ascomycota</taxon>
        <taxon>Pezizomycotina</taxon>
        <taxon>Eurotiomycetes</taxon>
        <taxon>Chaetothyriomycetidae</taxon>
        <taxon>Chaetothyriales</taxon>
        <taxon>Herpotrichiellaceae</taxon>
        <taxon>Cladophialophora</taxon>
    </lineage>
</organism>
<name>A0A0D2EAC8_CLAB1</name>
<accession>A0A0D2EAC8</accession>
<evidence type="ECO:0000313" key="2">
    <source>
        <dbReference type="Proteomes" id="UP000053789"/>
    </source>
</evidence>
<dbReference type="Proteomes" id="UP000053789">
    <property type="component" value="Unassembled WGS sequence"/>
</dbReference>
<dbReference type="AlphaFoldDB" id="A0A0D2EAC8"/>
<protein>
    <submittedName>
        <fullName evidence="1">Uncharacterized protein</fullName>
    </submittedName>
</protein>
<dbReference type="EMBL" id="KN847007">
    <property type="protein sequence ID" value="KIW87031.1"/>
    <property type="molecule type" value="Genomic_DNA"/>
</dbReference>
<evidence type="ECO:0000313" key="1">
    <source>
        <dbReference type="EMBL" id="KIW87031.1"/>
    </source>
</evidence>
<keyword evidence="2" id="KW-1185">Reference proteome</keyword>
<dbReference type="RefSeq" id="XP_016613700.1">
    <property type="nucleotide sequence ID" value="XM_016770034.1"/>
</dbReference>
<sequence>MRTNSSSTNALRRSDAISLTNEQRKEWSACLSNKSTQDVRALWLVAAPNEERRTFLVAHIAIRFWENRLRAKSAFWTLREEFPDLHDRINLFIAALNGGPADVARGYGLVRLEARGRKKTIRNISAVKVEGQNNVQRPTNEEREDKAVTLKPQIVRKATSKTPAYAKLDLASIGVTREKFCGPRY</sequence>
<proteinExistence type="predicted"/>
<dbReference type="OrthoDB" id="4115494at2759"/>
<reference evidence="1" key="1">
    <citation type="submission" date="2015-01" db="EMBL/GenBank/DDBJ databases">
        <title>The Genome Sequence of Cladophialophora bantiana CBS 173.52.</title>
        <authorList>
            <consortium name="The Broad Institute Genomics Platform"/>
            <person name="Cuomo C."/>
            <person name="de Hoog S."/>
            <person name="Gorbushina A."/>
            <person name="Stielow B."/>
            <person name="Teixiera M."/>
            <person name="Abouelleil A."/>
            <person name="Chapman S.B."/>
            <person name="Priest M."/>
            <person name="Young S.K."/>
            <person name="Wortman J."/>
            <person name="Nusbaum C."/>
            <person name="Birren B."/>
        </authorList>
    </citation>
    <scope>NUCLEOTIDE SEQUENCE [LARGE SCALE GENOMIC DNA]</scope>
    <source>
        <strain evidence="1">CBS 173.52</strain>
    </source>
</reference>
<dbReference type="HOGENOM" id="CLU_1461152_0_0_1"/>
<gene>
    <name evidence="1" type="ORF">Z519_12328</name>
</gene>